<organism evidence="2 3">
    <name type="scientific">Apatococcus fuscideae</name>
    <dbReference type="NCBI Taxonomy" id="2026836"/>
    <lineage>
        <taxon>Eukaryota</taxon>
        <taxon>Viridiplantae</taxon>
        <taxon>Chlorophyta</taxon>
        <taxon>core chlorophytes</taxon>
        <taxon>Trebouxiophyceae</taxon>
        <taxon>Chlorellales</taxon>
        <taxon>Chlorellaceae</taxon>
        <taxon>Apatococcus</taxon>
    </lineage>
</organism>
<dbReference type="EMBL" id="JALJOV010000530">
    <property type="protein sequence ID" value="KAK9862994.1"/>
    <property type="molecule type" value="Genomic_DNA"/>
</dbReference>
<name>A0AAW1T345_9CHLO</name>
<proteinExistence type="predicted"/>
<gene>
    <name evidence="2" type="ORF">WJX84_000588</name>
</gene>
<keyword evidence="3" id="KW-1185">Reference proteome</keyword>
<comment type="caution">
    <text evidence="2">The sequence shown here is derived from an EMBL/GenBank/DDBJ whole genome shotgun (WGS) entry which is preliminary data.</text>
</comment>
<feature type="region of interest" description="Disordered" evidence="1">
    <location>
        <begin position="71"/>
        <end position="101"/>
    </location>
</feature>
<sequence>MSEGAADLIRRMLVVDVEQRLTIQAIMQHPWFRKDLPKAALKLNDECLSIPAHRTQSQAEVDEILVQAEFPGSGSGPSRSSRAILGASPPAAKKSWSLLWA</sequence>
<dbReference type="Gene3D" id="1.10.510.10">
    <property type="entry name" value="Transferase(Phosphotransferase) domain 1"/>
    <property type="match status" value="1"/>
</dbReference>
<dbReference type="InterPro" id="IPR011009">
    <property type="entry name" value="Kinase-like_dom_sf"/>
</dbReference>
<dbReference type="Proteomes" id="UP001485043">
    <property type="component" value="Unassembled WGS sequence"/>
</dbReference>
<accession>A0AAW1T345</accession>
<dbReference type="SUPFAM" id="SSF56112">
    <property type="entry name" value="Protein kinase-like (PK-like)"/>
    <property type="match status" value="1"/>
</dbReference>
<evidence type="ECO:0000313" key="3">
    <source>
        <dbReference type="Proteomes" id="UP001485043"/>
    </source>
</evidence>
<protein>
    <submittedName>
        <fullName evidence="2">Uncharacterized protein</fullName>
    </submittedName>
</protein>
<evidence type="ECO:0000256" key="1">
    <source>
        <dbReference type="SAM" id="MobiDB-lite"/>
    </source>
</evidence>
<dbReference type="AlphaFoldDB" id="A0AAW1T345"/>
<evidence type="ECO:0000313" key="2">
    <source>
        <dbReference type="EMBL" id="KAK9862994.1"/>
    </source>
</evidence>
<reference evidence="2 3" key="1">
    <citation type="journal article" date="2024" name="Nat. Commun.">
        <title>Phylogenomics reveals the evolutionary origins of lichenization in chlorophyte algae.</title>
        <authorList>
            <person name="Puginier C."/>
            <person name="Libourel C."/>
            <person name="Otte J."/>
            <person name="Skaloud P."/>
            <person name="Haon M."/>
            <person name="Grisel S."/>
            <person name="Petersen M."/>
            <person name="Berrin J.G."/>
            <person name="Delaux P.M."/>
            <person name="Dal Grande F."/>
            <person name="Keller J."/>
        </authorList>
    </citation>
    <scope>NUCLEOTIDE SEQUENCE [LARGE SCALE GENOMIC DNA]</scope>
    <source>
        <strain evidence="2 3">SAG 2523</strain>
    </source>
</reference>